<proteinExistence type="predicted"/>
<dbReference type="EMBL" id="BAAAYV010000011">
    <property type="protein sequence ID" value="GAA3660986.1"/>
    <property type="molecule type" value="Genomic_DNA"/>
</dbReference>
<dbReference type="InterPro" id="IPR036388">
    <property type="entry name" value="WH-like_DNA-bd_sf"/>
</dbReference>
<dbReference type="Proteomes" id="UP001410795">
    <property type="component" value="Unassembled WGS sequence"/>
</dbReference>
<dbReference type="PANTHER" id="PTHR43132:SF8">
    <property type="entry name" value="HTH-TYPE TRANSCRIPTIONAL REGULATOR KMTR"/>
    <property type="match status" value="1"/>
</dbReference>
<dbReference type="InterPro" id="IPR036390">
    <property type="entry name" value="WH_DNA-bd_sf"/>
</dbReference>
<dbReference type="InterPro" id="IPR051011">
    <property type="entry name" value="Metal_resp_trans_reg"/>
</dbReference>
<dbReference type="InterPro" id="IPR001845">
    <property type="entry name" value="HTH_ArsR_DNA-bd_dom"/>
</dbReference>
<feature type="domain" description="HTH arsR-type" evidence="4">
    <location>
        <begin position="3"/>
        <end position="96"/>
    </location>
</feature>
<dbReference type="PROSITE" id="PS50987">
    <property type="entry name" value="HTH_ARSR_2"/>
    <property type="match status" value="1"/>
</dbReference>
<keyword evidence="3" id="KW-0804">Transcription</keyword>
<organism evidence="5 6">
    <name type="scientific">Microbacterium marinilacus</name>
    <dbReference type="NCBI Taxonomy" id="415209"/>
    <lineage>
        <taxon>Bacteria</taxon>
        <taxon>Bacillati</taxon>
        <taxon>Actinomycetota</taxon>
        <taxon>Actinomycetes</taxon>
        <taxon>Micrococcales</taxon>
        <taxon>Microbacteriaceae</taxon>
        <taxon>Microbacterium</taxon>
    </lineage>
</organism>
<evidence type="ECO:0000313" key="6">
    <source>
        <dbReference type="Proteomes" id="UP001410795"/>
    </source>
</evidence>
<evidence type="ECO:0000256" key="3">
    <source>
        <dbReference type="ARBA" id="ARBA00023163"/>
    </source>
</evidence>
<evidence type="ECO:0000256" key="2">
    <source>
        <dbReference type="ARBA" id="ARBA00023125"/>
    </source>
</evidence>
<dbReference type="PANTHER" id="PTHR43132">
    <property type="entry name" value="ARSENICAL RESISTANCE OPERON REPRESSOR ARSR-RELATED"/>
    <property type="match status" value="1"/>
</dbReference>
<keyword evidence="2" id="KW-0238">DNA-binding</keyword>
<comment type="caution">
    <text evidence="5">The sequence shown here is derived from an EMBL/GenBank/DDBJ whole genome shotgun (WGS) entry which is preliminary data.</text>
</comment>
<dbReference type="PRINTS" id="PR00778">
    <property type="entry name" value="HTHARSR"/>
</dbReference>
<protein>
    <recommendedName>
        <fullName evidence="4">HTH arsR-type domain-containing protein</fullName>
    </recommendedName>
</protein>
<dbReference type="SMART" id="SM00418">
    <property type="entry name" value="HTH_ARSR"/>
    <property type="match status" value="1"/>
</dbReference>
<keyword evidence="1" id="KW-0805">Transcription regulation</keyword>
<evidence type="ECO:0000313" key="5">
    <source>
        <dbReference type="EMBL" id="GAA3660986.1"/>
    </source>
</evidence>
<gene>
    <name evidence="5" type="ORF">GCM10022202_22660</name>
</gene>
<accession>A0ABP7BL95</accession>
<evidence type="ECO:0000259" key="4">
    <source>
        <dbReference type="PROSITE" id="PS50987"/>
    </source>
</evidence>
<dbReference type="Pfam" id="PF01022">
    <property type="entry name" value="HTH_5"/>
    <property type="match status" value="1"/>
</dbReference>
<sequence>MDMGPGLAAAAQLFKVLGSEARLGLLHVIGQEPRTVGALAETTGLSQPLVSQHLRTLRQAGLVTSSRNGKEVTYQLADLHVSHVIGDALAHVQEPAAALSADKDSSESEQKESS</sequence>
<dbReference type="SUPFAM" id="SSF46785">
    <property type="entry name" value="Winged helix' DNA-binding domain"/>
    <property type="match status" value="1"/>
</dbReference>
<dbReference type="RefSeq" id="WP_221856078.1">
    <property type="nucleotide sequence ID" value="NZ_BAAAYV010000011.1"/>
</dbReference>
<name>A0ABP7BL95_9MICO</name>
<keyword evidence="6" id="KW-1185">Reference proteome</keyword>
<dbReference type="CDD" id="cd00090">
    <property type="entry name" value="HTH_ARSR"/>
    <property type="match status" value="1"/>
</dbReference>
<dbReference type="InterPro" id="IPR011991">
    <property type="entry name" value="ArsR-like_HTH"/>
</dbReference>
<dbReference type="NCBIfam" id="NF033788">
    <property type="entry name" value="HTH_metalloreg"/>
    <property type="match status" value="1"/>
</dbReference>
<reference evidence="6" key="1">
    <citation type="journal article" date="2019" name="Int. J. Syst. Evol. Microbiol.">
        <title>The Global Catalogue of Microorganisms (GCM) 10K type strain sequencing project: providing services to taxonomists for standard genome sequencing and annotation.</title>
        <authorList>
            <consortium name="The Broad Institute Genomics Platform"/>
            <consortium name="The Broad Institute Genome Sequencing Center for Infectious Disease"/>
            <person name="Wu L."/>
            <person name="Ma J."/>
        </authorList>
    </citation>
    <scope>NUCLEOTIDE SEQUENCE [LARGE SCALE GENOMIC DNA]</scope>
    <source>
        <strain evidence="6">JCM 16546</strain>
    </source>
</reference>
<evidence type="ECO:0000256" key="1">
    <source>
        <dbReference type="ARBA" id="ARBA00023015"/>
    </source>
</evidence>
<dbReference type="Gene3D" id="1.10.10.10">
    <property type="entry name" value="Winged helix-like DNA-binding domain superfamily/Winged helix DNA-binding domain"/>
    <property type="match status" value="1"/>
</dbReference>